<evidence type="ECO:0000256" key="1">
    <source>
        <dbReference type="SAM" id="SignalP"/>
    </source>
</evidence>
<evidence type="ECO:0000313" key="2">
    <source>
        <dbReference type="EMBL" id="KPH54961.1"/>
    </source>
</evidence>
<evidence type="ECO:0000313" key="3">
    <source>
        <dbReference type="Proteomes" id="UP000037997"/>
    </source>
</evidence>
<protein>
    <submittedName>
        <fullName evidence="2">Uncharacterized protein</fullName>
    </submittedName>
</protein>
<comment type="caution">
    <text evidence="2">The sequence shown here is derived from an EMBL/GenBank/DDBJ whole genome shotgun (WGS) entry which is preliminary data.</text>
</comment>
<dbReference type="EMBL" id="JNOC01000078">
    <property type="protein sequence ID" value="KPH54961.1"/>
    <property type="molecule type" value="Genomic_DNA"/>
</dbReference>
<dbReference type="AlphaFoldDB" id="A0A0N0LSN4"/>
<feature type="chain" id="PRO_5005855032" evidence="1">
    <location>
        <begin position="20"/>
        <end position="393"/>
    </location>
</feature>
<dbReference type="PATRIC" id="fig|35818.11.peg.2220"/>
<proteinExistence type="predicted"/>
<dbReference type="STRING" id="35818.HPU229336_05030"/>
<gene>
    <name evidence="2" type="ORF">HPU229334_11220</name>
</gene>
<name>A0A0N0LSN4_9HELI</name>
<feature type="signal peptide" evidence="1">
    <location>
        <begin position="1"/>
        <end position="19"/>
    </location>
</feature>
<sequence length="393" mass="42407">MNILRFILISVVCSSFLYANDNLKEGNSVGNSLLNYFRGNMDLTINSPISNGSQLQTVDGSQSGNASISCGGEKKNIEYMEIGYSSGASGININISIDKDYDGTKESKYNFSGVTGVCSSGYVKCNALVGCSYYEWEVKNGNIGSKEIFNSESISCYDVTVGGVATSQKQRVLQDIGGGISSYFTSSEQFIISGATYKNSSLVYYGETYNNCSNAGSINVTRDSDLASMTQSEASSQSLNENSVYSVFEKGSDNMTKLDKETQSAISGTQANVEDSLKYNQNNFSYSYTNGGEKVNNSYQAENVKIQYCEVLTQKIDTSIFSDGTTRGESTDSNVTLVGEIRECTNNYTICPVDTTKGESIKHNCGSIDNFEEAIGILSGVEEAVGDMVCTTK</sequence>
<dbReference type="RefSeq" id="WP_054198530.1">
    <property type="nucleotide sequence ID" value="NZ_JNOC01000078.1"/>
</dbReference>
<dbReference type="Proteomes" id="UP000037997">
    <property type="component" value="Unassembled WGS sequence"/>
</dbReference>
<accession>A0A0N0LSN4</accession>
<organism evidence="2 3">
    <name type="scientific">Helicobacter pullorum</name>
    <dbReference type="NCBI Taxonomy" id="35818"/>
    <lineage>
        <taxon>Bacteria</taxon>
        <taxon>Pseudomonadati</taxon>
        <taxon>Campylobacterota</taxon>
        <taxon>Epsilonproteobacteria</taxon>
        <taxon>Campylobacterales</taxon>
        <taxon>Helicobacteraceae</taxon>
        <taxon>Helicobacter</taxon>
    </lineage>
</organism>
<keyword evidence="1" id="KW-0732">Signal</keyword>
<reference evidence="2 3" key="1">
    <citation type="submission" date="2014-06" db="EMBL/GenBank/DDBJ databases">
        <title>Helicobacter pullorum isolates in fresh chicken meat - phenotypic and genotypic features.</title>
        <authorList>
            <person name="Borges V."/>
            <person name="Santos A."/>
            <person name="Correia C.B."/>
            <person name="Saraiva M."/>
            <person name="Menard A."/>
            <person name="Vieira L."/>
            <person name="Sampaio D.A."/>
            <person name="Gomes J.P."/>
            <person name="Oleastro M."/>
        </authorList>
    </citation>
    <scope>NUCLEOTIDE SEQUENCE [LARGE SCALE GENOMIC DNA]</scope>
    <source>
        <strain evidence="2 3">229334/12</strain>
    </source>
</reference>